<dbReference type="AlphaFoldDB" id="A0A813C4A6"/>
<name>A0A813C4A6_9DINO</name>
<dbReference type="Proteomes" id="UP000601435">
    <property type="component" value="Unassembled WGS sequence"/>
</dbReference>
<accession>A0A813C4A6</accession>
<organism evidence="1 2">
    <name type="scientific">Symbiodinium necroappetens</name>
    <dbReference type="NCBI Taxonomy" id="1628268"/>
    <lineage>
        <taxon>Eukaryota</taxon>
        <taxon>Sar</taxon>
        <taxon>Alveolata</taxon>
        <taxon>Dinophyceae</taxon>
        <taxon>Suessiales</taxon>
        <taxon>Symbiodiniaceae</taxon>
        <taxon>Symbiodinium</taxon>
    </lineage>
</organism>
<keyword evidence="2" id="KW-1185">Reference proteome</keyword>
<protein>
    <submittedName>
        <fullName evidence="1">Uncharacterized protein</fullName>
    </submittedName>
</protein>
<reference evidence="1" key="1">
    <citation type="submission" date="2021-02" db="EMBL/GenBank/DDBJ databases">
        <authorList>
            <person name="Dougan E. K."/>
            <person name="Rhodes N."/>
            <person name="Thang M."/>
            <person name="Chan C."/>
        </authorList>
    </citation>
    <scope>NUCLEOTIDE SEQUENCE</scope>
</reference>
<dbReference type="EMBL" id="CAJNJA010085219">
    <property type="protein sequence ID" value="CAE7937982.1"/>
    <property type="molecule type" value="Genomic_DNA"/>
</dbReference>
<proteinExistence type="predicted"/>
<gene>
    <name evidence="1" type="ORF">SNEC2469_LOCUS32969</name>
</gene>
<evidence type="ECO:0000313" key="1">
    <source>
        <dbReference type="EMBL" id="CAE7937982.1"/>
    </source>
</evidence>
<sequence length="190" mass="20972">MCLRGPPMGRSHRFHQKNTTMGVLSEDARTFTKRSNKGRLSIVCENKVHFHGTVRYAVQFTDGELCSADGVGFIISSDLPCTKNIQKIVSVFANRTGRICIRVHDEVERCPQRVKCLEVGDWLEVCSDLTQQTVSFTVWPKDGSEPSFATVSFKETLAQARGRVNGLPRSVCGYLAVVIKHLGVSVALGS</sequence>
<dbReference type="OrthoDB" id="429527at2759"/>
<evidence type="ECO:0000313" key="2">
    <source>
        <dbReference type="Proteomes" id="UP000601435"/>
    </source>
</evidence>
<comment type="caution">
    <text evidence="1">The sequence shown here is derived from an EMBL/GenBank/DDBJ whole genome shotgun (WGS) entry which is preliminary data.</text>
</comment>